<name>A0A512BL34_9HYPH</name>
<evidence type="ECO:0000313" key="1">
    <source>
        <dbReference type="EMBL" id="GEO12643.1"/>
    </source>
</evidence>
<dbReference type="RefSeq" id="WP_114184541.1">
    <property type="nucleotide sequence ID" value="NZ_BJYU01000002.1"/>
</dbReference>
<dbReference type="EMBL" id="BJYU01000002">
    <property type="protein sequence ID" value="GEO12643.1"/>
    <property type="molecule type" value="Genomic_DNA"/>
</dbReference>
<evidence type="ECO:0000313" key="2">
    <source>
        <dbReference type="Proteomes" id="UP000321085"/>
    </source>
</evidence>
<sequence>MTNLFRKWFEYLNEVERGLRDQGYISVYGGATSLVICTRCAQGNPARRIDRPDERLRQAFEV</sequence>
<proteinExistence type="predicted"/>
<keyword evidence="2" id="KW-1185">Reference proteome</keyword>
<reference evidence="1 2" key="1">
    <citation type="submission" date="2019-07" db="EMBL/GenBank/DDBJ databases">
        <title>Whole genome shotgun sequence of Microvirga aerophila NBRC 106136.</title>
        <authorList>
            <person name="Hosoyama A."/>
            <person name="Uohara A."/>
            <person name="Ohji S."/>
            <person name="Ichikawa N."/>
        </authorList>
    </citation>
    <scope>NUCLEOTIDE SEQUENCE [LARGE SCALE GENOMIC DNA]</scope>
    <source>
        <strain evidence="1 2">NBRC 106136</strain>
    </source>
</reference>
<dbReference type="AlphaFoldDB" id="A0A512BL34"/>
<comment type="caution">
    <text evidence="1">The sequence shown here is derived from an EMBL/GenBank/DDBJ whole genome shotgun (WGS) entry which is preliminary data.</text>
</comment>
<dbReference type="Proteomes" id="UP000321085">
    <property type="component" value="Unassembled WGS sequence"/>
</dbReference>
<organism evidence="1 2">
    <name type="scientific">Microvirga aerophila</name>
    <dbReference type="NCBI Taxonomy" id="670291"/>
    <lineage>
        <taxon>Bacteria</taxon>
        <taxon>Pseudomonadati</taxon>
        <taxon>Pseudomonadota</taxon>
        <taxon>Alphaproteobacteria</taxon>
        <taxon>Hyphomicrobiales</taxon>
        <taxon>Methylobacteriaceae</taxon>
        <taxon>Microvirga</taxon>
    </lineage>
</organism>
<gene>
    <name evidence="1" type="ORF">MAE02_03390</name>
</gene>
<protein>
    <submittedName>
        <fullName evidence="1">Uncharacterized protein</fullName>
    </submittedName>
</protein>
<accession>A0A512BL34</accession>
<dbReference type="OrthoDB" id="9976995at2"/>